<protein>
    <submittedName>
        <fullName evidence="1">Uncharacterized protein</fullName>
    </submittedName>
</protein>
<evidence type="ECO:0000313" key="2">
    <source>
        <dbReference type="Proteomes" id="UP000828941"/>
    </source>
</evidence>
<keyword evidence="2" id="KW-1185">Reference proteome</keyword>
<dbReference type="Proteomes" id="UP000828941">
    <property type="component" value="Chromosome 11"/>
</dbReference>
<reference evidence="1 2" key="1">
    <citation type="journal article" date="2022" name="DNA Res.">
        <title>Chromosomal-level genome assembly of the orchid tree Bauhinia variegata (Leguminosae; Cercidoideae) supports the allotetraploid origin hypothesis of Bauhinia.</title>
        <authorList>
            <person name="Zhong Y."/>
            <person name="Chen Y."/>
            <person name="Zheng D."/>
            <person name="Pang J."/>
            <person name="Liu Y."/>
            <person name="Luo S."/>
            <person name="Meng S."/>
            <person name="Qian L."/>
            <person name="Wei D."/>
            <person name="Dai S."/>
            <person name="Zhou R."/>
        </authorList>
    </citation>
    <scope>NUCLEOTIDE SEQUENCE [LARGE SCALE GENOMIC DNA]</scope>
    <source>
        <strain evidence="1">BV-YZ2020</strain>
    </source>
</reference>
<proteinExistence type="predicted"/>
<sequence>MIWSRLMAEDNTHDSSIHDKMKETWHGQIADESFCNLKTLKVANCEGISKVLSFNLLNLLNNLEELEVEGCNSVEVVFDLEKITSEERHVVPKCHLRKLILNFLPNLKHVWNKDPQGILDFQNLSIIKAMDCQHMNYLLPVSVAKAPPNLLELVLYNCTGLENIVAMEEGLDATVRFMFPKVTLLWLWNLPKLKGFCPGGYITKWPQLRKLVYLCIPKEVNCFEDGPQALVQLSSSVEEVIPNLRELTLDQDDSALVTWLSKYSESYSGRIKILKLQSFQEEQMNLSYSFFQGISKVETLLVADNSFEEIFPYENQAGDGTEHENVVRSFELLKQEEFPELKELWHGQVYTKEFKNLRSVVVDSCEFISNVVPFNVLKALINLEELEVKNCSNAEAVFLLDGKDIDDKNVILTTKLKKLILSNLPNLKHVWNKDYPTVTFKNLQGVHVSDCEILSYLFPANVAEGLTQLGELRIEYCGFEEIVAKEEGQATFVSFVFPKLTSLVISNVPQLKWFYPGRHTVEWPALKELIIFIEGEVKVFGTKLLDPKGTHGQRNLNSSIQQPIFFIEKVFPYLESLRLHNMDDILDWLGQFSIEHFRRLNLLQLSGFYKEDSFPYWLLQRLPNLKNLVGHSYFKEIFSNEGGHTNDHLKIKVQVLVQLPKLKYICNDTPSSVSFNELTYLEVSECDGLSHLVTTSTAKSLTRLETMKIKECWMIKEIVSNKPDDEAGDEITFSNLKILELQQLSSLTSFSSGNYKFKFPSLETIIVSLCPKLKTFSREIPVTPKVQRVQVGDQGDRWYWEGNLNATMHKMYINRETYGKIRKEMHESNEDESSYVSEPTLSNTDIDQIEMDKDHHLEDHQEVFDIVELLSPSEGTQEETSDLDIPEQEGNVNVSDASLVFGVYAQSKDKQTDAKTNKASLSDKSSKDSTLDNEGYGMASESVRASLLAAPLNADSFINTTSSNSNTYCTT</sequence>
<comment type="caution">
    <text evidence="1">The sequence shown here is derived from an EMBL/GenBank/DDBJ whole genome shotgun (WGS) entry which is preliminary data.</text>
</comment>
<accession>A0ACB9LQ56</accession>
<dbReference type="EMBL" id="CM039436">
    <property type="protein sequence ID" value="KAI4313404.1"/>
    <property type="molecule type" value="Genomic_DNA"/>
</dbReference>
<evidence type="ECO:0000313" key="1">
    <source>
        <dbReference type="EMBL" id="KAI4313404.1"/>
    </source>
</evidence>
<name>A0ACB9LQ56_BAUVA</name>
<organism evidence="1 2">
    <name type="scientific">Bauhinia variegata</name>
    <name type="common">Purple orchid tree</name>
    <name type="synonym">Phanera variegata</name>
    <dbReference type="NCBI Taxonomy" id="167791"/>
    <lineage>
        <taxon>Eukaryota</taxon>
        <taxon>Viridiplantae</taxon>
        <taxon>Streptophyta</taxon>
        <taxon>Embryophyta</taxon>
        <taxon>Tracheophyta</taxon>
        <taxon>Spermatophyta</taxon>
        <taxon>Magnoliopsida</taxon>
        <taxon>eudicotyledons</taxon>
        <taxon>Gunneridae</taxon>
        <taxon>Pentapetalae</taxon>
        <taxon>rosids</taxon>
        <taxon>fabids</taxon>
        <taxon>Fabales</taxon>
        <taxon>Fabaceae</taxon>
        <taxon>Cercidoideae</taxon>
        <taxon>Cercideae</taxon>
        <taxon>Bauhiniinae</taxon>
        <taxon>Bauhinia</taxon>
    </lineage>
</organism>
<gene>
    <name evidence="1" type="ORF">L6164_026388</name>
</gene>